<organism evidence="4">
    <name type="scientific">Chlorella variabilis</name>
    <name type="common">Green alga</name>
    <dbReference type="NCBI Taxonomy" id="554065"/>
    <lineage>
        <taxon>Eukaryota</taxon>
        <taxon>Viridiplantae</taxon>
        <taxon>Chlorophyta</taxon>
        <taxon>core chlorophytes</taxon>
        <taxon>Trebouxiophyceae</taxon>
        <taxon>Chlorellales</taxon>
        <taxon>Chlorellaceae</taxon>
        <taxon>Chlorella clade</taxon>
        <taxon>Chlorella</taxon>
    </lineage>
</organism>
<feature type="region of interest" description="Disordered" evidence="1">
    <location>
        <begin position="228"/>
        <end position="300"/>
    </location>
</feature>
<protein>
    <recommendedName>
        <fullName evidence="2">BZIP domain-containing protein</fullName>
    </recommendedName>
</protein>
<dbReference type="Proteomes" id="UP000008141">
    <property type="component" value="Unassembled WGS sequence"/>
</dbReference>
<dbReference type="SMART" id="SM00338">
    <property type="entry name" value="BRLZ"/>
    <property type="match status" value="1"/>
</dbReference>
<reference evidence="3 4" key="1">
    <citation type="journal article" date="2010" name="Plant Cell">
        <title>The Chlorella variabilis NC64A genome reveals adaptation to photosymbiosis, coevolution with viruses, and cryptic sex.</title>
        <authorList>
            <person name="Blanc G."/>
            <person name="Duncan G."/>
            <person name="Agarkova I."/>
            <person name="Borodovsky M."/>
            <person name="Gurnon J."/>
            <person name="Kuo A."/>
            <person name="Lindquist E."/>
            <person name="Lucas S."/>
            <person name="Pangilinan J."/>
            <person name="Polle J."/>
            <person name="Salamov A."/>
            <person name="Terry A."/>
            <person name="Yamada T."/>
            <person name="Dunigan D.D."/>
            <person name="Grigoriev I.V."/>
            <person name="Claverie J.M."/>
            <person name="Van Etten J.L."/>
        </authorList>
    </citation>
    <scope>NUCLEOTIDE SEQUENCE [LARGE SCALE GENOMIC DNA]</scope>
    <source>
        <strain evidence="3 4">NC64A</strain>
    </source>
</reference>
<dbReference type="PROSITE" id="PS50217">
    <property type="entry name" value="BZIP"/>
    <property type="match status" value="1"/>
</dbReference>
<dbReference type="InterPro" id="IPR004827">
    <property type="entry name" value="bZIP"/>
</dbReference>
<evidence type="ECO:0000313" key="4">
    <source>
        <dbReference type="Proteomes" id="UP000008141"/>
    </source>
</evidence>
<dbReference type="PROSITE" id="PS00036">
    <property type="entry name" value="BZIP_BASIC"/>
    <property type="match status" value="1"/>
</dbReference>
<gene>
    <name evidence="3" type="ORF">CHLNCDRAFT_139516</name>
</gene>
<dbReference type="InterPro" id="IPR044521">
    <property type="entry name" value="AtbZIP8/43"/>
</dbReference>
<keyword evidence="4" id="KW-1185">Reference proteome</keyword>
<dbReference type="GO" id="GO:0003700">
    <property type="term" value="F:DNA-binding transcription factor activity"/>
    <property type="evidence" value="ECO:0007669"/>
    <property type="project" value="InterPro"/>
</dbReference>
<feature type="compositionally biased region" description="Acidic residues" evidence="1">
    <location>
        <begin position="274"/>
        <end position="284"/>
    </location>
</feature>
<feature type="compositionally biased region" description="Low complexity" evidence="1">
    <location>
        <begin position="287"/>
        <end position="300"/>
    </location>
</feature>
<feature type="domain" description="BZIP" evidence="2">
    <location>
        <begin position="357"/>
        <end position="420"/>
    </location>
</feature>
<proteinExistence type="predicted"/>
<sequence length="510" mass="51708">MAAGHLGAGGFLDLLGGSEFLGSLGPAAAAPSHRQQHPSAASATRRSLEEARAAQHAAQHAAQLSGMDVAMLEELLPLSELHDPFLEADWPQELPAAAAQPDGCAAAPAQQQQQQQQRLSSAVHPAAPLLFSGIPAYAEPDIPAAAAARMNNSAGLSMGYGLGEGLAALPGSPHPSSGLPMHPQGLASMAAAAFCTQPAFAAPPAAQGVGGGLPPAIAAAQQRAAAKMQVGNGSSGGNSHISNSSSGADPAAAAAPPPLGAPPRQCAQPPSDDSSGEQLEDEHLEDASGTPSHSAAAAASADPALAGASATAAAAGASSGVPFSAGEGGKQPAKRGGRPREKKSYDALIDPSLPIEEIRRLRRTLSNRESARRSRRRRQTQVSSLETELEALKTDNERLEFELSQTSSAAHQLAAEKAALLAEVERLRVQLAQVSTCGAPPLAQHMPASAPMPVAAQQPTPVSLHMAAPAPSPVTLQPAMQQAMHRASAAHAAGLPPAIEQAQRLAHKLL</sequence>
<dbReference type="STRING" id="554065.E1ZQB4"/>
<dbReference type="SUPFAM" id="SSF57959">
    <property type="entry name" value="Leucine zipper domain"/>
    <property type="match status" value="1"/>
</dbReference>
<evidence type="ECO:0000259" key="2">
    <source>
        <dbReference type="PROSITE" id="PS50217"/>
    </source>
</evidence>
<dbReference type="Gene3D" id="1.20.5.170">
    <property type="match status" value="1"/>
</dbReference>
<feature type="compositionally biased region" description="Low complexity" evidence="1">
    <location>
        <begin position="97"/>
        <end position="117"/>
    </location>
</feature>
<dbReference type="InParanoid" id="E1ZQB4"/>
<dbReference type="EMBL" id="GL433859">
    <property type="protein sequence ID" value="EFN51995.1"/>
    <property type="molecule type" value="Genomic_DNA"/>
</dbReference>
<name>E1ZQB4_CHLVA</name>
<accession>E1ZQB4</accession>
<dbReference type="RefSeq" id="XP_005844097.1">
    <property type="nucleotide sequence ID" value="XM_005844035.1"/>
</dbReference>
<feature type="region of interest" description="Disordered" evidence="1">
    <location>
        <begin position="318"/>
        <end position="348"/>
    </location>
</feature>
<dbReference type="OrthoDB" id="10686065at2759"/>
<dbReference type="Pfam" id="PF00170">
    <property type="entry name" value="bZIP_1"/>
    <property type="match status" value="1"/>
</dbReference>
<dbReference type="PANTHER" id="PTHR46324:SF26">
    <property type="entry name" value="OS02G0728001 PROTEIN"/>
    <property type="match status" value="1"/>
</dbReference>
<dbReference type="PANTHER" id="PTHR46324">
    <property type="entry name" value="BASIC LEUCINE ZIPPER 43-RELATED"/>
    <property type="match status" value="1"/>
</dbReference>
<dbReference type="GeneID" id="17351434"/>
<dbReference type="AlphaFoldDB" id="E1ZQB4"/>
<feature type="region of interest" description="Disordered" evidence="1">
    <location>
        <begin position="97"/>
        <end position="120"/>
    </location>
</feature>
<dbReference type="KEGG" id="cvr:CHLNCDRAFT_139516"/>
<dbReference type="InterPro" id="IPR046347">
    <property type="entry name" value="bZIP_sf"/>
</dbReference>
<feature type="compositionally biased region" description="Low complexity" evidence="1">
    <location>
        <begin position="237"/>
        <end position="254"/>
    </location>
</feature>
<evidence type="ECO:0000256" key="1">
    <source>
        <dbReference type="SAM" id="MobiDB-lite"/>
    </source>
</evidence>
<feature type="region of interest" description="Disordered" evidence="1">
    <location>
        <begin position="366"/>
        <end position="385"/>
    </location>
</feature>
<feature type="region of interest" description="Disordered" evidence="1">
    <location>
        <begin position="26"/>
        <end position="59"/>
    </location>
</feature>
<evidence type="ECO:0000313" key="3">
    <source>
        <dbReference type="EMBL" id="EFN51995.1"/>
    </source>
</evidence>
<dbReference type="eggNOG" id="ENOG502RVGV">
    <property type="taxonomic scope" value="Eukaryota"/>
</dbReference>